<dbReference type="InterPro" id="IPR017850">
    <property type="entry name" value="Alkaline_phosphatase_core_sf"/>
</dbReference>
<reference evidence="3 4" key="1">
    <citation type="submission" date="2024-03" db="EMBL/GenBank/DDBJ databases">
        <title>Aquirufa genome sequencing.</title>
        <authorList>
            <person name="Pitt A."/>
            <person name="Hahn M.W."/>
        </authorList>
    </citation>
    <scope>NUCLEOTIDE SEQUENCE [LARGE SCALE GENOMIC DNA]</scope>
    <source>
        <strain evidence="3 4">OSTEICH-129V</strain>
    </source>
</reference>
<feature type="chain" id="PRO_5045773284" evidence="1">
    <location>
        <begin position="23"/>
        <end position="352"/>
    </location>
</feature>
<dbReference type="InterPro" id="IPR006124">
    <property type="entry name" value="Metalloenzyme"/>
</dbReference>
<dbReference type="Proteomes" id="UP001598138">
    <property type="component" value="Unassembled WGS sequence"/>
</dbReference>
<name>A0ABW6DFC0_9BACT</name>
<feature type="domain" description="Metalloenzyme" evidence="2">
    <location>
        <begin position="221"/>
        <end position="300"/>
    </location>
</feature>
<dbReference type="RefSeq" id="WP_377983504.1">
    <property type="nucleotide sequence ID" value="NZ_JBBKXZ010000002.1"/>
</dbReference>
<evidence type="ECO:0000313" key="3">
    <source>
        <dbReference type="EMBL" id="MFD3394628.1"/>
    </source>
</evidence>
<evidence type="ECO:0000256" key="1">
    <source>
        <dbReference type="SAM" id="SignalP"/>
    </source>
</evidence>
<keyword evidence="1" id="KW-0732">Signal</keyword>
<comment type="caution">
    <text evidence="3">The sequence shown here is derived from an EMBL/GenBank/DDBJ whole genome shotgun (WGS) entry which is preliminary data.</text>
</comment>
<feature type="signal peptide" evidence="1">
    <location>
        <begin position="1"/>
        <end position="22"/>
    </location>
</feature>
<evidence type="ECO:0000259" key="2">
    <source>
        <dbReference type="Pfam" id="PF01676"/>
    </source>
</evidence>
<proteinExistence type="predicted"/>
<organism evidence="3 4">
    <name type="scientific">Aquirufa avitistagni</name>
    <dbReference type="NCBI Taxonomy" id="3104728"/>
    <lineage>
        <taxon>Bacteria</taxon>
        <taxon>Pseudomonadati</taxon>
        <taxon>Bacteroidota</taxon>
        <taxon>Cytophagia</taxon>
        <taxon>Cytophagales</taxon>
        <taxon>Flectobacillaceae</taxon>
        <taxon>Aquirufa</taxon>
    </lineage>
</organism>
<dbReference type="Pfam" id="PF01676">
    <property type="entry name" value="Metalloenzyme"/>
    <property type="match status" value="1"/>
</dbReference>
<keyword evidence="4" id="KW-1185">Reference proteome</keyword>
<evidence type="ECO:0000313" key="4">
    <source>
        <dbReference type="Proteomes" id="UP001598138"/>
    </source>
</evidence>
<dbReference type="Gene3D" id="3.40.720.10">
    <property type="entry name" value="Alkaline Phosphatase, subunit A"/>
    <property type="match status" value="1"/>
</dbReference>
<sequence>MKLKFTLLAALLSFGAIGQQSADHRVIVITTDGFRWQEVFTGLDAEIVKMKKYHHGDSLRLIETYGGKTAEERRKKLMPFMWSTIQQKGQIHGNRAVGSLVNVANPYWFSYPGYSEILTGQVDVQVNSNEYKPNPNTNFFEYLNSLPAYKGKVAAFAAWGAFDRILNEKRAGFPVVNSFDSYPEMQTDTVAKTIAKMLQESFKPFGKGEALDVFTHFQAMHYLKTKKPKALYISYGDTDEFAHEGTYNHYLDAAHQVDAWIAEIWNFVNSDPDYKGKTTLLFTTDHGRGDAVKSEWTSHGEKVKDCHEIWYAMIGANVPTLGEVKTSEQVYQKELIHKVAAAMGQTFKSEQR</sequence>
<accession>A0ABW6DFC0</accession>
<dbReference type="SUPFAM" id="SSF53649">
    <property type="entry name" value="Alkaline phosphatase-like"/>
    <property type="match status" value="1"/>
</dbReference>
<gene>
    <name evidence="3" type="ORF">U0R10_08345</name>
</gene>
<protein>
    <submittedName>
        <fullName evidence="3">Phosphoglyceromutase</fullName>
    </submittedName>
</protein>
<dbReference type="EMBL" id="JBBKXZ010000002">
    <property type="protein sequence ID" value="MFD3394628.1"/>
    <property type="molecule type" value="Genomic_DNA"/>
</dbReference>